<reference evidence="3" key="1">
    <citation type="submission" date="2011-05" db="EMBL/GenBank/DDBJ databases">
        <authorList>
            <person name="Richards S.R."/>
            <person name="Qu J."/>
            <person name="Jiang H."/>
            <person name="Jhangiani S.N."/>
            <person name="Agravi P."/>
            <person name="Goodspeed R."/>
            <person name="Gross S."/>
            <person name="Mandapat C."/>
            <person name="Jackson L."/>
            <person name="Mathew T."/>
            <person name="Pu L."/>
            <person name="Thornton R."/>
            <person name="Saada N."/>
            <person name="Wilczek-Boney K.B."/>
            <person name="Lee S."/>
            <person name="Kovar C."/>
            <person name="Wu Y."/>
            <person name="Scherer S.E."/>
            <person name="Worley K.C."/>
            <person name="Muzny D.M."/>
            <person name="Gibbs R."/>
        </authorList>
    </citation>
    <scope>NUCLEOTIDE SEQUENCE</scope>
    <source>
        <strain evidence="3">Brora</strain>
    </source>
</reference>
<name>T1IYS9_STRMM</name>
<keyword evidence="3" id="KW-1185">Reference proteome</keyword>
<feature type="compositionally biased region" description="Polar residues" evidence="1">
    <location>
        <begin position="149"/>
        <end position="162"/>
    </location>
</feature>
<feature type="compositionally biased region" description="Polar residues" evidence="1">
    <location>
        <begin position="126"/>
        <end position="138"/>
    </location>
</feature>
<proteinExistence type="predicted"/>
<protein>
    <recommendedName>
        <fullName evidence="4">CCHC-type domain-containing protein</fullName>
    </recommendedName>
</protein>
<dbReference type="EMBL" id="JH431697">
    <property type="status" value="NOT_ANNOTATED_CDS"/>
    <property type="molecule type" value="Genomic_DNA"/>
</dbReference>
<sequence>MAMECRTQTRNYLCHRCDGRGHIEKYCNVAVQWNNDEREWYRRQHGQNGGQNDSGGQNNGGSNGSGYSNGQGNGYSNGNNFNPDGFNNNRGGFNYNRSNNPGFRGNGYNNNRGRGNYNPGNGGNRQSNNPNAGFQNVQDARYVPPSKDGGQTTSATASVSLN</sequence>
<feature type="region of interest" description="Disordered" evidence="1">
    <location>
        <begin position="44"/>
        <end position="162"/>
    </location>
</feature>
<feature type="compositionally biased region" description="Low complexity" evidence="1">
    <location>
        <begin position="76"/>
        <end position="119"/>
    </location>
</feature>
<reference evidence="2" key="2">
    <citation type="submission" date="2015-02" db="UniProtKB">
        <authorList>
            <consortium name="EnsemblMetazoa"/>
        </authorList>
    </citation>
    <scope>IDENTIFICATION</scope>
</reference>
<accession>T1IYS9</accession>
<evidence type="ECO:0000313" key="2">
    <source>
        <dbReference type="EnsemblMetazoa" id="SMAR006396-PA"/>
    </source>
</evidence>
<dbReference type="HOGENOM" id="CLU_1637541_0_0_1"/>
<dbReference type="PhylomeDB" id="T1IYS9"/>
<dbReference type="EnsemblMetazoa" id="SMAR006396-RA">
    <property type="protein sequence ID" value="SMAR006396-PA"/>
    <property type="gene ID" value="SMAR006396"/>
</dbReference>
<evidence type="ECO:0000256" key="1">
    <source>
        <dbReference type="SAM" id="MobiDB-lite"/>
    </source>
</evidence>
<evidence type="ECO:0008006" key="4">
    <source>
        <dbReference type="Google" id="ProtNLM"/>
    </source>
</evidence>
<dbReference type="AlphaFoldDB" id="T1IYS9"/>
<dbReference type="Proteomes" id="UP000014500">
    <property type="component" value="Unassembled WGS sequence"/>
</dbReference>
<feature type="compositionally biased region" description="Gly residues" evidence="1">
    <location>
        <begin position="47"/>
        <end position="75"/>
    </location>
</feature>
<evidence type="ECO:0000313" key="3">
    <source>
        <dbReference type="Proteomes" id="UP000014500"/>
    </source>
</evidence>
<organism evidence="2 3">
    <name type="scientific">Strigamia maritima</name>
    <name type="common">European centipede</name>
    <name type="synonym">Geophilus maritimus</name>
    <dbReference type="NCBI Taxonomy" id="126957"/>
    <lineage>
        <taxon>Eukaryota</taxon>
        <taxon>Metazoa</taxon>
        <taxon>Ecdysozoa</taxon>
        <taxon>Arthropoda</taxon>
        <taxon>Myriapoda</taxon>
        <taxon>Chilopoda</taxon>
        <taxon>Pleurostigmophora</taxon>
        <taxon>Geophilomorpha</taxon>
        <taxon>Linotaeniidae</taxon>
        <taxon>Strigamia</taxon>
    </lineage>
</organism>